<dbReference type="GO" id="GO:0010024">
    <property type="term" value="P:phytochromobilin biosynthetic process"/>
    <property type="evidence" value="ECO:0007669"/>
    <property type="project" value="InterPro"/>
</dbReference>
<evidence type="ECO:0000256" key="4">
    <source>
        <dbReference type="ARBA" id="ARBA00023002"/>
    </source>
</evidence>
<keyword evidence="8" id="KW-1185">Reference proteome</keyword>
<comment type="function">
    <text evidence="6">Catalyzes the four-electron reduction of biliverdin IX-alpha (2-electron reduction at both the A and D rings); the reaction proceeds via an isolatable 2-electron intermediate, 181,182-dihydrobiliverdin.</text>
</comment>
<dbReference type="EC" id="1.3.7.5" evidence="2 6"/>
<dbReference type="AlphaFoldDB" id="A0A9W4GAS3"/>
<dbReference type="NCBIfam" id="NF002760">
    <property type="entry name" value="PRK02816.1"/>
    <property type="match status" value="1"/>
</dbReference>
<evidence type="ECO:0000256" key="5">
    <source>
        <dbReference type="ARBA" id="ARBA00049084"/>
    </source>
</evidence>
<sequence length="246" mass="28627">MVNTSAVSIREQQHSLIRQLANQIEVSWSQYLDLEPYHLPEDLGYVEGRLEGEKLIIENRCYQTQHFRKLHLELARVGETLDILHCVMFPRVEYDIPMFGADLVGGRGQISAAIVDLSPTHLDRSLPLSYQQQLQPQPQQHFSHPREVPTWGEIFSEFCLFVRPTTPEEEAQFLQVVTQYLKIHCEYAIAQSPISEEQKLEMIAGQKHYCTQQQQNDKTRRVLEKAFGQNWANYYMTTVLFDCVET</sequence>
<evidence type="ECO:0000256" key="1">
    <source>
        <dbReference type="ARBA" id="ARBA00006908"/>
    </source>
</evidence>
<proteinExistence type="inferred from homology"/>
<reference evidence="7" key="1">
    <citation type="submission" date="2020-09" db="EMBL/GenBank/DDBJ databases">
        <authorList>
            <person name="Blom J."/>
        </authorList>
    </citation>
    <scope>NUCLEOTIDE SEQUENCE</scope>
    <source>
        <strain evidence="7">No.713</strain>
    </source>
</reference>
<dbReference type="KEGG" id="ppsu:NO713_05213"/>
<dbReference type="InterPro" id="IPR022870">
    <property type="entry name" value="Ferredoxin_bilin_OxRdtase"/>
</dbReference>
<dbReference type="HAMAP" id="MF_00618">
    <property type="entry name" value="Ferredoxin_bilin_red"/>
    <property type="match status" value="1"/>
</dbReference>
<evidence type="ECO:0000256" key="2">
    <source>
        <dbReference type="ARBA" id="ARBA00012716"/>
    </source>
</evidence>
<dbReference type="PANTHER" id="PTHR34557:SF1">
    <property type="entry name" value="PHYTOCHROMOBILIN:FERREDOXIN OXIDOREDUCTASE, CHLOROPLASTIC"/>
    <property type="match status" value="1"/>
</dbReference>
<organism evidence="7 8">
    <name type="scientific">Planktothrix pseudagardhii</name>
    <dbReference type="NCBI Taxonomy" id="132604"/>
    <lineage>
        <taxon>Bacteria</taxon>
        <taxon>Bacillati</taxon>
        <taxon>Cyanobacteriota</taxon>
        <taxon>Cyanophyceae</taxon>
        <taxon>Oscillatoriophycideae</taxon>
        <taxon>Oscillatoriales</taxon>
        <taxon>Microcoleaceae</taxon>
        <taxon>Planktothrix</taxon>
    </lineage>
</organism>
<protein>
    <recommendedName>
        <fullName evidence="3 6">Phycocyanobilin:ferredoxin oxidoreductase</fullName>
        <ecNumber evidence="2 6">1.3.7.5</ecNumber>
    </recommendedName>
</protein>
<dbReference type="Proteomes" id="UP001153719">
    <property type="component" value="Chromosome"/>
</dbReference>
<accession>A0A9W4GAS3</accession>
<comment type="catalytic activity">
    <reaction evidence="5 6">
        <text>(2R,3Z)-phycocyanobilin + 4 oxidized [2Fe-2S]-[ferredoxin] = biliverdin IXalpha + 4 reduced [2Fe-2S]-[ferredoxin] + 4 H(+)</text>
        <dbReference type="Rhea" id="RHEA:15309"/>
        <dbReference type="Rhea" id="RHEA-COMP:10000"/>
        <dbReference type="Rhea" id="RHEA-COMP:10001"/>
        <dbReference type="ChEBI" id="CHEBI:15378"/>
        <dbReference type="ChEBI" id="CHEBI:33737"/>
        <dbReference type="ChEBI" id="CHEBI:33738"/>
        <dbReference type="ChEBI" id="CHEBI:57437"/>
        <dbReference type="ChEBI" id="CHEBI:57991"/>
        <dbReference type="EC" id="1.3.7.5"/>
    </reaction>
</comment>
<dbReference type="GO" id="GO:0050897">
    <property type="term" value="F:cobalt ion binding"/>
    <property type="evidence" value="ECO:0007669"/>
    <property type="project" value="InterPro"/>
</dbReference>
<dbReference type="RefSeq" id="WP_254174976.1">
    <property type="nucleotide sequence ID" value="NZ_LR882967.1"/>
</dbReference>
<name>A0A9W4GAS3_9CYAN</name>
<evidence type="ECO:0000313" key="7">
    <source>
        <dbReference type="EMBL" id="CAD5983770.1"/>
    </source>
</evidence>
<comment type="similarity">
    <text evidence="1 6">Belongs to the HY2 family.</text>
</comment>
<keyword evidence="4 6" id="KW-0560">Oxidoreductase</keyword>
<gene>
    <name evidence="6 7" type="primary">pcyA</name>
    <name evidence="7" type="ORF">NO713_05213</name>
</gene>
<dbReference type="GO" id="GO:0050620">
    <property type="term" value="F:phycocyanobilin:ferredoxin oxidoreductase activity"/>
    <property type="evidence" value="ECO:0007669"/>
    <property type="project" value="UniProtKB-UniRule"/>
</dbReference>
<dbReference type="Gene3D" id="3.40.1500.20">
    <property type="match status" value="1"/>
</dbReference>
<evidence type="ECO:0000256" key="6">
    <source>
        <dbReference type="HAMAP-Rule" id="MF_00618"/>
    </source>
</evidence>
<evidence type="ECO:0000313" key="8">
    <source>
        <dbReference type="Proteomes" id="UP001153719"/>
    </source>
</evidence>
<dbReference type="Pfam" id="PF05996">
    <property type="entry name" value="Fe_bilin_red"/>
    <property type="match status" value="1"/>
</dbReference>
<dbReference type="PANTHER" id="PTHR34557">
    <property type="entry name" value="PHYTOCHROMOBILIN:FERREDOXIN OXIDOREDUCTASE, CHLOROPLASTIC"/>
    <property type="match status" value="1"/>
</dbReference>
<evidence type="ECO:0000256" key="3">
    <source>
        <dbReference type="ARBA" id="ARBA00016783"/>
    </source>
</evidence>
<dbReference type="EMBL" id="LR882967">
    <property type="protein sequence ID" value="CAD5983770.1"/>
    <property type="molecule type" value="Genomic_DNA"/>
</dbReference>
<dbReference type="InterPro" id="IPR009249">
    <property type="entry name" value="Ferredoxin-dep_bilin_Rdtase"/>
</dbReference>